<sequence length="181" mass="19981">MDLDLWPGFVDALASMLLVLIFVLSMFAMMQSTSSHMPASARATDLAALDDKPPEAEPEIQAQPLREQPEASPEKEAWQKERNTQQALVEQLRDSMAETQENLAETRKDLQDTQSDLARAENEREAYKQAASSSRTELARLQKNLAQLQQASAKIEKSDDKPGKKGLGNDFTVGINVGSGH</sequence>
<name>A0A420EE67_9SPHN</name>
<protein>
    <recommendedName>
        <fullName evidence="5">Peptidoglycan-binding protein</fullName>
    </recommendedName>
</protein>
<evidence type="ECO:0000256" key="1">
    <source>
        <dbReference type="SAM" id="MobiDB-lite"/>
    </source>
</evidence>
<dbReference type="Proteomes" id="UP000284395">
    <property type="component" value="Unassembled WGS sequence"/>
</dbReference>
<organism evidence="3 4">
    <name type="scientific">Altericroceibacterium spongiae</name>
    <dbReference type="NCBI Taxonomy" id="2320269"/>
    <lineage>
        <taxon>Bacteria</taxon>
        <taxon>Pseudomonadati</taxon>
        <taxon>Pseudomonadota</taxon>
        <taxon>Alphaproteobacteria</taxon>
        <taxon>Sphingomonadales</taxon>
        <taxon>Erythrobacteraceae</taxon>
        <taxon>Altericroceibacterium</taxon>
    </lineage>
</organism>
<keyword evidence="2" id="KW-0472">Membrane</keyword>
<dbReference type="EMBL" id="RAPF01000008">
    <property type="protein sequence ID" value="RKF18965.1"/>
    <property type="molecule type" value="Genomic_DNA"/>
</dbReference>
<feature type="compositionally biased region" description="Basic and acidic residues" evidence="1">
    <location>
        <begin position="118"/>
        <end position="127"/>
    </location>
</feature>
<accession>A0A420EE67</accession>
<evidence type="ECO:0008006" key="5">
    <source>
        <dbReference type="Google" id="ProtNLM"/>
    </source>
</evidence>
<feature type="compositionally biased region" description="Basic and acidic residues" evidence="1">
    <location>
        <begin position="67"/>
        <end position="83"/>
    </location>
</feature>
<keyword evidence="2" id="KW-1133">Transmembrane helix</keyword>
<feature type="transmembrane region" description="Helical" evidence="2">
    <location>
        <begin position="12"/>
        <end position="30"/>
    </location>
</feature>
<evidence type="ECO:0000256" key="2">
    <source>
        <dbReference type="SAM" id="Phobius"/>
    </source>
</evidence>
<feature type="region of interest" description="Disordered" evidence="1">
    <location>
        <begin position="105"/>
        <end position="181"/>
    </location>
</feature>
<feature type="region of interest" description="Disordered" evidence="1">
    <location>
        <begin position="51"/>
        <end position="86"/>
    </location>
</feature>
<evidence type="ECO:0000313" key="3">
    <source>
        <dbReference type="EMBL" id="RKF18965.1"/>
    </source>
</evidence>
<reference evidence="3 4" key="1">
    <citation type="submission" date="2018-09" db="EMBL/GenBank/DDBJ databases">
        <title>Altererythrobacter spongiae sp. nov., isolated from a marine sponge.</title>
        <authorList>
            <person name="Zhuang L."/>
            <person name="Luo L."/>
        </authorList>
    </citation>
    <scope>NUCLEOTIDE SEQUENCE [LARGE SCALE GENOMIC DNA]</scope>
    <source>
        <strain evidence="3 4">HN-Y73</strain>
    </source>
</reference>
<dbReference type="AlphaFoldDB" id="A0A420EE67"/>
<evidence type="ECO:0000313" key="4">
    <source>
        <dbReference type="Proteomes" id="UP000284395"/>
    </source>
</evidence>
<gene>
    <name evidence="3" type="ORF">D6851_14325</name>
</gene>
<comment type="caution">
    <text evidence="3">The sequence shown here is derived from an EMBL/GenBank/DDBJ whole genome shotgun (WGS) entry which is preliminary data.</text>
</comment>
<keyword evidence="2" id="KW-0812">Transmembrane</keyword>
<proteinExistence type="predicted"/>
<feature type="compositionally biased region" description="Basic and acidic residues" evidence="1">
    <location>
        <begin position="154"/>
        <end position="163"/>
    </location>
</feature>
<keyword evidence="4" id="KW-1185">Reference proteome</keyword>